<dbReference type="PANTHER" id="PTHR30212:SF2">
    <property type="entry name" value="PROTEIN YIIM"/>
    <property type="match status" value="1"/>
</dbReference>
<dbReference type="Pfam" id="PF03473">
    <property type="entry name" value="MOSC"/>
    <property type="match status" value="1"/>
</dbReference>
<evidence type="ECO:0000259" key="1">
    <source>
        <dbReference type="PROSITE" id="PS51340"/>
    </source>
</evidence>
<protein>
    <submittedName>
        <fullName evidence="2">MOSC domain-containing protein</fullName>
    </submittedName>
</protein>
<dbReference type="InterPro" id="IPR005163">
    <property type="entry name" value="Tri_helical_YiiM-like"/>
</dbReference>
<dbReference type="EMBL" id="JACZHT010000004">
    <property type="protein sequence ID" value="MBE1237369.1"/>
    <property type="molecule type" value="Genomic_DNA"/>
</dbReference>
<dbReference type="GO" id="GO:0030151">
    <property type="term" value="F:molybdenum ion binding"/>
    <property type="evidence" value="ECO:0007669"/>
    <property type="project" value="InterPro"/>
</dbReference>
<keyword evidence="3" id="KW-1185">Reference proteome</keyword>
<sequence length="223" mass="24252">MTITHPLTTITAVLCAHTAAAREPEHPGTGPIQGSVRIVLDGLICEDGREERYSDPDRALLHYAFDHYAAWRRRLPACAALLSGPGAFSENLSSLGITENTLCIGDVLKVGAATVQVTSGRIACSTMNGRFGSDRMAPTMHRLSRTGWFYRVLGEGDVRSGDALFLLERPNPRWSIARVGAAIYRGEMDPEALETLAGLKGMSSEWRQLFEQRGTTGALEGTY</sequence>
<evidence type="ECO:0000313" key="3">
    <source>
        <dbReference type="Proteomes" id="UP000631034"/>
    </source>
</evidence>
<name>A0A8J7CDY0_9PROT</name>
<comment type="caution">
    <text evidence="2">The sequence shown here is derived from an EMBL/GenBank/DDBJ whole genome shotgun (WGS) entry which is preliminary data.</text>
</comment>
<dbReference type="Gene3D" id="2.40.33.20">
    <property type="entry name" value="PK beta-barrel domain-like"/>
    <property type="match status" value="1"/>
</dbReference>
<proteinExistence type="predicted"/>
<dbReference type="Proteomes" id="UP000631034">
    <property type="component" value="Unassembled WGS sequence"/>
</dbReference>
<evidence type="ECO:0000313" key="2">
    <source>
        <dbReference type="EMBL" id="MBE1237369.1"/>
    </source>
</evidence>
<reference evidence="2" key="1">
    <citation type="submission" date="2020-10" db="EMBL/GenBank/DDBJ databases">
        <title>Genome sequence of the unusual species of purple photosynthetic bacteria, Phaeovibrio sulfidiphilus DSM 23193, type strain.</title>
        <authorList>
            <person name="Kyndt J.A."/>
            <person name="Meyer T.E."/>
        </authorList>
    </citation>
    <scope>NUCLEOTIDE SEQUENCE</scope>
    <source>
        <strain evidence="2">DSM 23193</strain>
    </source>
</reference>
<dbReference type="RefSeq" id="WP_192534377.1">
    <property type="nucleotide sequence ID" value="NZ_JACZHT010000004.1"/>
</dbReference>
<organism evidence="2 3">
    <name type="scientific">Phaeovibrio sulfidiphilus</name>
    <dbReference type="NCBI Taxonomy" id="1220600"/>
    <lineage>
        <taxon>Bacteria</taxon>
        <taxon>Pseudomonadati</taxon>
        <taxon>Pseudomonadota</taxon>
        <taxon>Alphaproteobacteria</taxon>
        <taxon>Rhodospirillales</taxon>
        <taxon>Rhodospirillaceae</taxon>
        <taxon>Phaeovibrio</taxon>
    </lineage>
</organism>
<dbReference type="GO" id="GO:0030170">
    <property type="term" value="F:pyridoxal phosphate binding"/>
    <property type="evidence" value="ECO:0007669"/>
    <property type="project" value="InterPro"/>
</dbReference>
<dbReference type="PROSITE" id="PS51340">
    <property type="entry name" value="MOSC"/>
    <property type="match status" value="1"/>
</dbReference>
<dbReference type="SUPFAM" id="SSF50800">
    <property type="entry name" value="PK beta-barrel domain-like"/>
    <property type="match status" value="1"/>
</dbReference>
<dbReference type="PANTHER" id="PTHR30212">
    <property type="entry name" value="PROTEIN YIIM"/>
    <property type="match status" value="1"/>
</dbReference>
<dbReference type="InterPro" id="IPR011037">
    <property type="entry name" value="Pyrv_Knase-like_insert_dom_sf"/>
</dbReference>
<feature type="domain" description="MOSC" evidence="1">
    <location>
        <begin position="30"/>
        <end position="167"/>
    </location>
</feature>
<accession>A0A8J7CDY0</accession>
<gene>
    <name evidence="2" type="ORF">IHV25_06880</name>
</gene>
<dbReference type="GO" id="GO:0003824">
    <property type="term" value="F:catalytic activity"/>
    <property type="evidence" value="ECO:0007669"/>
    <property type="project" value="InterPro"/>
</dbReference>
<dbReference type="InterPro" id="IPR052353">
    <property type="entry name" value="Benzoxazolinone_Detox_Enz"/>
</dbReference>
<dbReference type="InterPro" id="IPR005302">
    <property type="entry name" value="MoCF_Sase_C"/>
</dbReference>
<dbReference type="Pfam" id="PF03475">
    <property type="entry name" value="YiiM_3-alpha"/>
    <property type="match status" value="1"/>
</dbReference>
<dbReference type="AlphaFoldDB" id="A0A8J7CDY0"/>